<dbReference type="InterPro" id="IPR007963">
    <property type="entry name" value="Peptidase_M61_catalytic"/>
</dbReference>
<organism evidence="5 6">
    <name type="scientific">Fulvivirga sediminis</name>
    <dbReference type="NCBI Taxonomy" id="2803949"/>
    <lineage>
        <taxon>Bacteria</taxon>
        <taxon>Pseudomonadati</taxon>
        <taxon>Bacteroidota</taxon>
        <taxon>Cytophagia</taxon>
        <taxon>Cytophagales</taxon>
        <taxon>Fulvivirgaceae</taxon>
        <taxon>Fulvivirga</taxon>
    </lineage>
</organism>
<dbReference type="Gene3D" id="1.10.390.10">
    <property type="entry name" value="Neutral Protease Domain 2"/>
    <property type="match status" value="1"/>
</dbReference>
<comment type="caution">
    <text evidence="5">The sequence shown here is derived from an EMBL/GenBank/DDBJ whole genome shotgun (WGS) entry which is preliminary data.</text>
</comment>
<dbReference type="SUPFAM" id="SSF50156">
    <property type="entry name" value="PDZ domain-like"/>
    <property type="match status" value="1"/>
</dbReference>
<proteinExistence type="predicted"/>
<dbReference type="EMBL" id="JAESIY010000008">
    <property type="protein sequence ID" value="MBL3657483.1"/>
    <property type="molecule type" value="Genomic_DNA"/>
</dbReference>
<keyword evidence="6" id="KW-1185">Reference proteome</keyword>
<gene>
    <name evidence="5" type="ORF">JL102_15150</name>
</gene>
<dbReference type="InterPro" id="IPR027268">
    <property type="entry name" value="Peptidase_M4/M1_CTD_sf"/>
</dbReference>
<feature type="domain" description="PDZ" evidence="3">
    <location>
        <begin position="508"/>
        <end position="575"/>
    </location>
</feature>
<evidence type="ECO:0000259" key="3">
    <source>
        <dbReference type="Pfam" id="PF13180"/>
    </source>
</evidence>
<dbReference type="Pfam" id="PF13180">
    <property type="entry name" value="PDZ_2"/>
    <property type="match status" value="1"/>
</dbReference>
<evidence type="ECO:0000256" key="1">
    <source>
        <dbReference type="SAM" id="SignalP"/>
    </source>
</evidence>
<dbReference type="InterPro" id="IPR001478">
    <property type="entry name" value="PDZ"/>
</dbReference>
<dbReference type="Gene3D" id="2.30.42.10">
    <property type="match status" value="1"/>
</dbReference>
<dbReference type="SUPFAM" id="SSF55486">
    <property type="entry name" value="Metalloproteases ('zincins'), catalytic domain"/>
    <property type="match status" value="1"/>
</dbReference>
<protein>
    <submittedName>
        <fullName evidence="5">M61 family metallopeptidase</fullName>
    </submittedName>
</protein>
<dbReference type="Gene3D" id="2.60.40.3650">
    <property type="match status" value="1"/>
</dbReference>
<dbReference type="RefSeq" id="WP_202245274.1">
    <property type="nucleotide sequence ID" value="NZ_JAESIY010000008.1"/>
</dbReference>
<reference evidence="5" key="1">
    <citation type="submission" date="2021-01" db="EMBL/GenBank/DDBJ databases">
        <title>Fulvivirga kasyanovii gen. nov., sp nov., a novel member of the phylum Bacteroidetes isolated from seawater in a mussel farm.</title>
        <authorList>
            <person name="Zhao L.-H."/>
            <person name="Wang Z.-J."/>
        </authorList>
    </citation>
    <scope>NUCLEOTIDE SEQUENCE</scope>
    <source>
        <strain evidence="5">2943</strain>
    </source>
</reference>
<accession>A0A937FBL7</accession>
<feature type="domain" description="Peptidase M61 N-terminal" evidence="4">
    <location>
        <begin position="28"/>
        <end position="194"/>
    </location>
</feature>
<feature type="domain" description="Peptidase M61 catalytic" evidence="2">
    <location>
        <begin position="290"/>
        <end position="408"/>
    </location>
</feature>
<evidence type="ECO:0000313" key="5">
    <source>
        <dbReference type="EMBL" id="MBL3657483.1"/>
    </source>
</evidence>
<keyword evidence="1" id="KW-0732">Signal</keyword>
<feature type="chain" id="PRO_5037211149" evidence="1">
    <location>
        <begin position="22"/>
        <end position="606"/>
    </location>
</feature>
<name>A0A937FBL7_9BACT</name>
<dbReference type="AlphaFoldDB" id="A0A937FBL7"/>
<sequence>MKNYLIHSLFIVFVSVLGANAQVSDTIRYEVSFPNIKHHEAEISVNYEKLKVGEPLYVRMSLSSPGRYAFHQFGKNVYDVNAYNGKGNQLTVTRVEPEVWEVKNHDGRVKVSYKLFANHPDGTYAGIDPLFVHFNMPAVFMWARGLDNRPISVKYNLPIADWDIATQLKPTDSKERFVAEDLQYFMDSPTIMGDLILNSFVITDNDGSEQDIHVALNRGVDETVAKNYTTMVEKVVKEEQKVYGEVPDYDYGNYIFLCGYGPEFHGDGMEHRNSTMVTSSSPLAGNENQLIRTVAHEFFHCWNVERIRPKSLEPFDFENTNMSGELWFAEGFTSYYTELSLVRAGIHDEVTYGERMGRLLNYVINSGGMGVSSPVEMSKQAPFVDAATAVDPTNFVNTFTSYYTYGAAIGLALDLEIRTRFNGLSLDDLMRAMWVQFGKKGIPYTNDDIKQTLAKITEDERFADQFFADYIYGTKVPDYKMLLSKVGYSLEQASNGQASLGAVSLNYEGGMMVSSPPSRKTALYKAGIDVGDVITSIEGKAFASGEEMSQWLAAHKPGDTVEVKYSHFGESFTTQLTLEGDASYSIKLAEEAKKKTLSKRQNWLNP</sequence>
<feature type="signal peptide" evidence="1">
    <location>
        <begin position="1"/>
        <end position="21"/>
    </location>
</feature>
<evidence type="ECO:0000259" key="4">
    <source>
        <dbReference type="Pfam" id="PF17899"/>
    </source>
</evidence>
<dbReference type="PIRSF" id="PIRSF016493">
    <property type="entry name" value="Glycyl_aminpptds"/>
    <property type="match status" value="1"/>
</dbReference>
<dbReference type="Pfam" id="PF05299">
    <property type="entry name" value="Peptidase_M61"/>
    <property type="match status" value="1"/>
</dbReference>
<evidence type="ECO:0000259" key="2">
    <source>
        <dbReference type="Pfam" id="PF05299"/>
    </source>
</evidence>
<dbReference type="InterPro" id="IPR040756">
    <property type="entry name" value="Peptidase_M61_N"/>
</dbReference>
<evidence type="ECO:0000313" key="6">
    <source>
        <dbReference type="Proteomes" id="UP000659388"/>
    </source>
</evidence>
<dbReference type="InterPro" id="IPR024191">
    <property type="entry name" value="Peptidase_M61"/>
</dbReference>
<dbReference type="InterPro" id="IPR036034">
    <property type="entry name" value="PDZ_sf"/>
</dbReference>
<dbReference type="Pfam" id="PF17899">
    <property type="entry name" value="Peptidase_M61_N"/>
    <property type="match status" value="1"/>
</dbReference>
<dbReference type="Proteomes" id="UP000659388">
    <property type="component" value="Unassembled WGS sequence"/>
</dbReference>